<dbReference type="SMART" id="SM00043">
    <property type="entry name" value="CY"/>
    <property type="match status" value="2"/>
</dbReference>
<feature type="compositionally biased region" description="Basic and acidic residues" evidence="7">
    <location>
        <begin position="426"/>
        <end position="442"/>
    </location>
</feature>
<dbReference type="SUPFAM" id="SSF54403">
    <property type="entry name" value="Cystatin/monellin"/>
    <property type="match status" value="2"/>
</dbReference>
<evidence type="ECO:0000259" key="8">
    <source>
        <dbReference type="PROSITE" id="PS51530"/>
    </source>
</evidence>
<dbReference type="Pfam" id="PF00031">
    <property type="entry name" value="Cystatin"/>
    <property type="match status" value="2"/>
</dbReference>
<reference evidence="9" key="2">
    <citation type="submission" date="2025-09" db="UniProtKB">
        <authorList>
            <consortium name="Ensembl"/>
        </authorList>
    </citation>
    <scope>IDENTIFICATION</scope>
</reference>
<evidence type="ECO:0000256" key="2">
    <source>
        <dbReference type="ARBA" id="ARBA00022525"/>
    </source>
</evidence>
<keyword evidence="6" id="KW-0325">Glycoprotein</keyword>
<accession>A0A9J8AB59</accession>
<dbReference type="OMA" id="GKGHFPF"/>
<dbReference type="AlphaFoldDB" id="A0A9J8AB59"/>
<feature type="domain" description="Cystatin fetuin-B-type" evidence="8">
    <location>
        <begin position="64"/>
        <end position="178"/>
    </location>
</feature>
<evidence type="ECO:0000313" key="10">
    <source>
        <dbReference type="Proteomes" id="UP001108240"/>
    </source>
</evidence>
<dbReference type="Proteomes" id="UP001108240">
    <property type="component" value="Unplaced"/>
</dbReference>
<protein>
    <recommendedName>
        <fullName evidence="8">Cystatin fetuin-B-type domain-containing protein</fullName>
    </recommendedName>
</protein>
<dbReference type="GO" id="GO:0060255">
    <property type="term" value="P:regulation of macromolecule metabolic process"/>
    <property type="evidence" value="ECO:0007669"/>
    <property type="project" value="UniProtKB-ARBA"/>
</dbReference>
<keyword evidence="10" id="KW-1185">Reference proteome</keyword>
<feature type="compositionally biased region" description="Basic and acidic residues" evidence="7">
    <location>
        <begin position="363"/>
        <end position="377"/>
    </location>
</feature>
<dbReference type="FunFam" id="3.10.450.10:FF:000005">
    <property type="entry name" value="Histidine-rich glycoprotein"/>
    <property type="match status" value="1"/>
</dbReference>
<name>A0A9J8AB59_CYPCA</name>
<dbReference type="InterPro" id="IPR000010">
    <property type="entry name" value="Cystatin_dom"/>
</dbReference>
<evidence type="ECO:0000256" key="7">
    <source>
        <dbReference type="SAM" id="MobiDB-lite"/>
    </source>
</evidence>
<evidence type="ECO:0000256" key="1">
    <source>
        <dbReference type="ARBA" id="ARBA00004613"/>
    </source>
</evidence>
<dbReference type="GO" id="GO:0004869">
    <property type="term" value="F:cysteine-type endopeptidase inhibitor activity"/>
    <property type="evidence" value="ECO:0007669"/>
    <property type="project" value="InterPro"/>
</dbReference>
<dbReference type="Ensembl" id="ENSCCRT00000141937.1">
    <property type="protein sequence ID" value="ENSCCRP00000139841.1"/>
    <property type="gene ID" value="ENSCCRG00000058477.1"/>
</dbReference>
<dbReference type="PANTHER" id="PTHR13814">
    <property type="entry name" value="FETUIN"/>
    <property type="match status" value="1"/>
</dbReference>
<feature type="region of interest" description="Disordered" evidence="7">
    <location>
        <begin position="318"/>
        <end position="410"/>
    </location>
</feature>
<evidence type="ECO:0000256" key="3">
    <source>
        <dbReference type="ARBA" id="ARBA00022729"/>
    </source>
</evidence>
<keyword evidence="5" id="KW-1015">Disulfide bond</keyword>
<evidence type="ECO:0000256" key="4">
    <source>
        <dbReference type="ARBA" id="ARBA00022737"/>
    </source>
</evidence>
<keyword evidence="2" id="KW-0964">Secreted</keyword>
<evidence type="ECO:0000256" key="5">
    <source>
        <dbReference type="ARBA" id="ARBA00023157"/>
    </source>
</evidence>
<evidence type="ECO:0000313" key="9">
    <source>
        <dbReference type="Ensembl" id="ENSCCRP00000139841.1"/>
    </source>
</evidence>
<organism evidence="9 10">
    <name type="scientific">Cyprinus carpio carpio</name>
    <dbReference type="NCBI Taxonomy" id="630221"/>
    <lineage>
        <taxon>Eukaryota</taxon>
        <taxon>Metazoa</taxon>
        <taxon>Chordata</taxon>
        <taxon>Craniata</taxon>
        <taxon>Vertebrata</taxon>
        <taxon>Euteleostomi</taxon>
        <taxon>Actinopterygii</taxon>
        <taxon>Neopterygii</taxon>
        <taxon>Teleostei</taxon>
        <taxon>Ostariophysi</taxon>
        <taxon>Cypriniformes</taxon>
        <taxon>Cyprinidae</taxon>
        <taxon>Cyprininae</taxon>
        <taxon>Cyprinus</taxon>
    </lineage>
</organism>
<feature type="domain" description="Cystatin fetuin-B-type" evidence="8">
    <location>
        <begin position="189"/>
        <end position="299"/>
    </location>
</feature>
<proteinExistence type="predicted"/>
<evidence type="ECO:0000256" key="6">
    <source>
        <dbReference type="ARBA" id="ARBA00023180"/>
    </source>
</evidence>
<dbReference type="InterPro" id="IPR050735">
    <property type="entry name" value="Kininogen_Fetuin_HRG"/>
</dbReference>
<feature type="compositionally biased region" description="Basic and acidic residues" evidence="7">
    <location>
        <begin position="332"/>
        <end position="355"/>
    </location>
</feature>
<dbReference type="GeneTree" id="ENSGT00950000182930"/>
<feature type="compositionally biased region" description="Basic and acidic residues" evidence="7">
    <location>
        <begin position="384"/>
        <end position="395"/>
    </location>
</feature>
<sequence>MGAVMLIETESCVSNLSAVDRGDCVVYISFHRPSRFWYCVWEQDCGSTMKQCVVLMMAFLCVHGAPVDVLAPGSCKDAITSSAAAEAMNKINLDRTEGYIFSLDRLTNVHQMKHGETGIVFYLTFDVLETKCHVISKKNWRNCEIRNPEQYPVYGQCKAVMYMNRVHRVTRLYKYSCTVRPVPASKIRERCPDCPVQLPEDHEAVLRTVKMGMEKYNNESALANYFVPLNITRAFSQRDFGRFYSVEFTIQETVCSSKTNTADVSKCEVMACEFAHKGFCKASHSVTITGEEHLSVHCEIFEPEAAVEEKKKHLIGGELDHSHSSTTGSATGHDHDHDHDHTKPQAHKHDHEHTSGHHHAQGHGKDQGHTHSHDHDHAHAHHANAHEHGKDEWEHHHHQYGHKKGETHEHDHELVLDHEHKHRHLHEHEHQHHHHDHENQTTVRRPDGMVNVLPPMDKPMTLPSFPDKPAAGPEQPSTLPFHPDPQIPGQREPTIHPFPDTISPECPARSNIQNGLLKQIISEDPLFKPTV</sequence>
<comment type="subcellular location">
    <subcellularLocation>
        <location evidence="1">Secreted</location>
    </subcellularLocation>
</comment>
<dbReference type="PANTHER" id="PTHR13814:SF10">
    <property type="entry name" value="FETUIN-B"/>
    <property type="match status" value="1"/>
</dbReference>
<feature type="region of interest" description="Disordered" evidence="7">
    <location>
        <begin position="461"/>
        <end position="485"/>
    </location>
</feature>
<dbReference type="Gene3D" id="3.10.450.10">
    <property type="match status" value="2"/>
</dbReference>
<feature type="region of interest" description="Disordered" evidence="7">
    <location>
        <begin position="423"/>
        <end position="442"/>
    </location>
</feature>
<reference evidence="9" key="1">
    <citation type="submission" date="2025-08" db="UniProtKB">
        <authorList>
            <consortium name="Ensembl"/>
        </authorList>
    </citation>
    <scope>IDENTIFICATION</scope>
</reference>
<dbReference type="InterPro" id="IPR046350">
    <property type="entry name" value="Cystatin_sf"/>
</dbReference>
<keyword evidence="4" id="KW-0677">Repeat</keyword>
<dbReference type="InterPro" id="IPR025764">
    <property type="entry name" value="Cystatin_Fetuin_B"/>
</dbReference>
<dbReference type="CDD" id="cd00042">
    <property type="entry name" value="CY"/>
    <property type="match status" value="1"/>
</dbReference>
<keyword evidence="3" id="KW-0732">Signal</keyword>
<dbReference type="GO" id="GO:0005576">
    <property type="term" value="C:extracellular region"/>
    <property type="evidence" value="ECO:0007669"/>
    <property type="project" value="UniProtKB-SubCell"/>
</dbReference>
<dbReference type="PROSITE" id="PS51530">
    <property type="entry name" value="CYSTATIN_FETUIN_B"/>
    <property type="match status" value="2"/>
</dbReference>